<protein>
    <submittedName>
        <fullName evidence="1">DUF4043 family protein</fullName>
    </submittedName>
</protein>
<evidence type="ECO:0000313" key="1">
    <source>
        <dbReference type="EMBL" id="TLD84258.1"/>
    </source>
</evidence>
<dbReference type="InterPro" id="IPR025267">
    <property type="entry name" value="ORF017-like"/>
</dbReference>
<comment type="caution">
    <text evidence="1">The sequence shown here is derived from an EMBL/GenBank/DDBJ whole genome shotgun (WGS) entry which is preliminary data.</text>
</comment>
<dbReference type="Proteomes" id="UP000029878">
    <property type="component" value="Unassembled WGS sequence"/>
</dbReference>
<sequence length="393" mass="43793">MANEHIKYDSLGQHPYVNEEIASDIEKGYWSDSLFDFYTGSGADRIIRQYKITDLSPFTARLKGKSYGDGVIGNANIADNLDEMDWYARTLSPEVIANGFQSEIDIYSNTKNIDFIKECKENLIQWFSERSDRFIIANLTNNLTNVVCASAAAANGIHAYNNGDSVRSMCAKVSAGDVCSVQSIRRLIFCAKNGIGLDGKESFVIKPTRVQVKTMGEAQFISKVYLLFIDSYQAEQLKSDPEWREMQAVNHNQGLEHSFFTGFLGKIDNCWIIELPTWSKEQAGLLHSEVDNNQFAKYVNKDAELMSVNDYHGNNQATSIGFLLGASACIYANNGNIRLLTQKADMNRKTLVAADKIIGVRKAVFDAIKSGGNHNSIYHGKDFGVIGYITSKE</sequence>
<dbReference type="Pfam" id="PF13252">
    <property type="entry name" value="Phage_capsid_3"/>
    <property type="match status" value="1"/>
</dbReference>
<organism evidence="1 2">
    <name type="scientific">Helicobacter trogontum</name>
    <dbReference type="NCBI Taxonomy" id="50960"/>
    <lineage>
        <taxon>Bacteria</taxon>
        <taxon>Pseudomonadati</taxon>
        <taxon>Campylobacterota</taxon>
        <taxon>Epsilonproteobacteria</taxon>
        <taxon>Campylobacterales</taxon>
        <taxon>Helicobacteraceae</taxon>
        <taxon>Helicobacter</taxon>
    </lineage>
</organism>
<gene>
    <name evidence="1" type="ORF">LS81_001985</name>
</gene>
<reference evidence="1 2" key="1">
    <citation type="journal article" date="2014" name="Genome Announc.">
        <title>Draft genome sequences of eight enterohepatic helicobacter species isolated from both laboratory and wild rodents.</title>
        <authorList>
            <person name="Sheh A."/>
            <person name="Shen Z."/>
            <person name="Fox J.G."/>
        </authorList>
    </citation>
    <scope>NUCLEOTIDE SEQUENCE [LARGE SCALE GENOMIC DNA]</scope>
    <source>
        <strain evidence="1 2">ATCC 700114</strain>
    </source>
</reference>
<proteinExistence type="predicted"/>
<dbReference type="RefSeq" id="WP_034345526.1">
    <property type="nucleotide sequence ID" value="NZ_FZNG01000029.1"/>
</dbReference>
<evidence type="ECO:0000313" key="2">
    <source>
        <dbReference type="Proteomes" id="UP000029878"/>
    </source>
</evidence>
<name>A0A4U8SDN3_9HELI</name>
<dbReference type="AlphaFoldDB" id="A0A4U8SDN3"/>
<accession>A0A4U8SDN3</accession>
<dbReference type="OrthoDB" id="5326547at2"/>
<dbReference type="EMBL" id="JRPL02000003">
    <property type="protein sequence ID" value="TLD84258.1"/>
    <property type="molecule type" value="Genomic_DNA"/>
</dbReference>